<evidence type="ECO:0000313" key="2">
    <source>
        <dbReference type="EMBL" id="MER7182146.1"/>
    </source>
</evidence>
<keyword evidence="1" id="KW-0472">Membrane</keyword>
<feature type="transmembrane region" description="Helical" evidence="1">
    <location>
        <begin position="97"/>
        <end position="117"/>
    </location>
</feature>
<dbReference type="Pfam" id="PF17197">
    <property type="entry name" value="DUF5134"/>
    <property type="match status" value="1"/>
</dbReference>
<sequence>MSATDVVYCMLTALFTAAAVRALRHALGSQGLGWRSRVDHLLHTAMALAMAVMPWNCGPGLPELPQTVFFAAAALWFPLTAAGCPQRSRLTTTARRLPYAIGMAAMAWMTLSVAGLSHEPVAEGLPSERQAVHLSHSAGESKAGTVVTGVLALYLLVNALRSLTRGMPRLRSVSDAVAISTGTRGTYGGFWDGSTALGTVIMLLVHP</sequence>
<keyword evidence="1" id="KW-1133">Transmembrane helix</keyword>
<proteinExistence type="predicted"/>
<evidence type="ECO:0000313" key="3">
    <source>
        <dbReference type="Proteomes" id="UP001474181"/>
    </source>
</evidence>
<evidence type="ECO:0000256" key="1">
    <source>
        <dbReference type="SAM" id="Phobius"/>
    </source>
</evidence>
<reference evidence="2 3" key="1">
    <citation type="submission" date="2024-06" db="EMBL/GenBank/DDBJ databases">
        <title>The Natural Products Discovery Center: Release of the First 8490 Sequenced Strains for Exploring Actinobacteria Biosynthetic Diversity.</title>
        <authorList>
            <person name="Kalkreuter E."/>
            <person name="Kautsar S.A."/>
            <person name="Yang D."/>
            <person name="Bader C.D."/>
            <person name="Teijaro C.N."/>
            <person name="Fluegel L."/>
            <person name="Davis C.M."/>
            <person name="Simpson J.R."/>
            <person name="Lauterbach L."/>
            <person name="Steele A.D."/>
            <person name="Gui C."/>
            <person name="Meng S."/>
            <person name="Li G."/>
            <person name="Viehrig K."/>
            <person name="Ye F."/>
            <person name="Su P."/>
            <person name="Kiefer A.F."/>
            <person name="Nichols A."/>
            <person name="Cepeda A.J."/>
            <person name="Yan W."/>
            <person name="Fan B."/>
            <person name="Jiang Y."/>
            <person name="Adhikari A."/>
            <person name="Zheng C.-J."/>
            <person name="Schuster L."/>
            <person name="Cowan T.M."/>
            <person name="Smanski M.J."/>
            <person name="Chevrette M.G."/>
            <person name="De Carvalho L.P.S."/>
            <person name="Shen B."/>
        </authorList>
    </citation>
    <scope>NUCLEOTIDE SEQUENCE [LARGE SCALE GENOMIC DNA]</scope>
    <source>
        <strain evidence="2 3">NPDC000234</strain>
    </source>
</reference>
<comment type="caution">
    <text evidence="2">The sequence shown here is derived from an EMBL/GenBank/DDBJ whole genome shotgun (WGS) entry which is preliminary data.</text>
</comment>
<keyword evidence="1" id="KW-0812">Transmembrane</keyword>
<dbReference type="RefSeq" id="WP_350783251.1">
    <property type="nucleotide sequence ID" value="NZ_JBEPEK010000158.1"/>
</dbReference>
<name>A0ABV1WZG1_9ACTN</name>
<dbReference type="InterPro" id="IPR033458">
    <property type="entry name" value="DUF5134"/>
</dbReference>
<feature type="transmembrane region" description="Helical" evidence="1">
    <location>
        <begin position="143"/>
        <end position="161"/>
    </location>
</feature>
<organism evidence="2 3">
    <name type="scientific">Streptomyces hyaluromycini</name>
    <dbReference type="NCBI Taxonomy" id="1377993"/>
    <lineage>
        <taxon>Bacteria</taxon>
        <taxon>Bacillati</taxon>
        <taxon>Actinomycetota</taxon>
        <taxon>Actinomycetes</taxon>
        <taxon>Kitasatosporales</taxon>
        <taxon>Streptomycetaceae</taxon>
        <taxon>Streptomyces</taxon>
    </lineage>
</organism>
<protein>
    <submittedName>
        <fullName evidence="2">DUF5134 domain-containing protein</fullName>
    </submittedName>
</protein>
<keyword evidence="3" id="KW-1185">Reference proteome</keyword>
<accession>A0ABV1WZG1</accession>
<dbReference type="EMBL" id="JBEPEK010000158">
    <property type="protein sequence ID" value="MER7182146.1"/>
    <property type="molecule type" value="Genomic_DNA"/>
</dbReference>
<dbReference type="Proteomes" id="UP001474181">
    <property type="component" value="Unassembled WGS sequence"/>
</dbReference>
<gene>
    <name evidence="2" type="ORF">ABT404_22110</name>
</gene>